<organism evidence="2 3">
    <name type="scientific">Cochliobolus carbonum (strain 26-R-13)</name>
    <name type="common">Maize leaf spot fungus</name>
    <name type="synonym">Bipolaris zeicola</name>
    <dbReference type="NCBI Taxonomy" id="930089"/>
    <lineage>
        <taxon>Eukaryota</taxon>
        <taxon>Fungi</taxon>
        <taxon>Dikarya</taxon>
        <taxon>Ascomycota</taxon>
        <taxon>Pezizomycotina</taxon>
        <taxon>Dothideomycetes</taxon>
        <taxon>Pleosporomycetidae</taxon>
        <taxon>Pleosporales</taxon>
        <taxon>Pleosporineae</taxon>
        <taxon>Pleosporaceae</taxon>
        <taxon>Bipolaris</taxon>
    </lineage>
</organism>
<dbReference type="AlphaFoldDB" id="W6Y993"/>
<feature type="non-terminal residue" evidence="2">
    <location>
        <position position="1"/>
    </location>
</feature>
<evidence type="ECO:0000256" key="1">
    <source>
        <dbReference type="SAM" id="MobiDB-lite"/>
    </source>
</evidence>
<protein>
    <recommendedName>
        <fullName evidence="4">BZIP domain-containing protein</fullName>
    </recommendedName>
</protein>
<feature type="region of interest" description="Disordered" evidence="1">
    <location>
        <begin position="16"/>
        <end position="87"/>
    </location>
</feature>
<evidence type="ECO:0000313" key="2">
    <source>
        <dbReference type="EMBL" id="EUC27641.1"/>
    </source>
</evidence>
<dbReference type="OrthoDB" id="3694496at2759"/>
<dbReference type="GeneID" id="19144241"/>
<evidence type="ECO:0008006" key="4">
    <source>
        <dbReference type="Google" id="ProtNLM"/>
    </source>
</evidence>
<dbReference type="HOGENOM" id="CLU_1154023_0_0_1"/>
<proteinExistence type="predicted"/>
<name>W6Y993_COCC2</name>
<reference evidence="2 3" key="1">
    <citation type="journal article" date="2013" name="PLoS Genet.">
        <title>Comparative genome structure, secondary metabolite, and effector coding capacity across Cochliobolus pathogens.</title>
        <authorList>
            <person name="Condon B.J."/>
            <person name="Leng Y."/>
            <person name="Wu D."/>
            <person name="Bushley K.E."/>
            <person name="Ohm R.A."/>
            <person name="Otillar R."/>
            <person name="Martin J."/>
            <person name="Schackwitz W."/>
            <person name="Grimwood J."/>
            <person name="MohdZainudin N."/>
            <person name="Xue C."/>
            <person name="Wang R."/>
            <person name="Manning V.A."/>
            <person name="Dhillon B."/>
            <person name="Tu Z.J."/>
            <person name="Steffenson B.J."/>
            <person name="Salamov A."/>
            <person name="Sun H."/>
            <person name="Lowry S."/>
            <person name="LaButti K."/>
            <person name="Han J."/>
            <person name="Copeland A."/>
            <person name="Lindquist E."/>
            <person name="Barry K."/>
            <person name="Schmutz J."/>
            <person name="Baker S.E."/>
            <person name="Ciuffetti L.M."/>
            <person name="Grigoriev I.V."/>
            <person name="Zhong S."/>
            <person name="Turgeon B.G."/>
        </authorList>
    </citation>
    <scope>NUCLEOTIDE SEQUENCE [LARGE SCALE GENOMIC DNA]</scope>
    <source>
        <strain evidence="2 3">26-R-13</strain>
    </source>
</reference>
<dbReference type="Proteomes" id="UP000053841">
    <property type="component" value="Unassembled WGS sequence"/>
</dbReference>
<evidence type="ECO:0000313" key="3">
    <source>
        <dbReference type="Proteomes" id="UP000053841"/>
    </source>
</evidence>
<feature type="compositionally biased region" description="Basic residues" evidence="1">
    <location>
        <begin position="16"/>
        <end position="33"/>
    </location>
</feature>
<sequence>NWKYETRCQAKEARKACNRKAQRRYREKLKMKKITSYASPSDSTTRDEIEEEPPTAVDPPGADAQEVSTGMEDVSNQRREPDPPSISLTLLERVARIEQDVDRLLVSVEDLNVKKSLQSPIARVNPKFKDLVSRVYQGQQQPAVPQKPSVVPRMHYNPHASTGNPAQGLWPCFACLPPGYADVEMSKKVPYGAIPVFSHRPILHCITPSSSCTRLRCDTEEQGIPDGQHPLNFQYTWRVEV</sequence>
<keyword evidence="3" id="KW-1185">Reference proteome</keyword>
<accession>W6Y993</accession>
<gene>
    <name evidence="2" type="ORF">COCCADRAFT_111159</name>
</gene>
<dbReference type="RefSeq" id="XP_007718048.1">
    <property type="nucleotide sequence ID" value="XM_007719858.1"/>
</dbReference>
<dbReference type="KEGG" id="bze:COCCADRAFT_111159"/>
<dbReference type="EMBL" id="KI964896">
    <property type="protein sequence ID" value="EUC27641.1"/>
    <property type="molecule type" value="Genomic_DNA"/>
</dbReference>